<dbReference type="PROSITE" id="PS50929">
    <property type="entry name" value="ABC_TM1F"/>
    <property type="match status" value="1"/>
</dbReference>
<keyword evidence="2" id="KW-0813">Transport</keyword>
<keyword evidence="5" id="KW-0547">Nucleotide-binding</keyword>
<evidence type="ECO:0000256" key="3">
    <source>
        <dbReference type="ARBA" id="ARBA00022475"/>
    </source>
</evidence>
<dbReference type="InterPro" id="IPR011527">
    <property type="entry name" value="ABC1_TM_dom"/>
</dbReference>
<sequence length="697" mass="77575">MLKFNLKESFLAICHYIGADIVSEDIETLTQDGQDFDLRSLEKAAAYCGLNVLKSRRDLIDLSEDDLPCILQLKKKHFMIVTEIREGECFVTSRKHNIGIWMPVARLANVYSGIIYRFSDQKEKASLTRSLMPSWFQEQMKELWPHYTQVLLATFMVNLLTLALPLFTNMVFDKLIPTFATDTLLTISLGMLGVVAFDFTLRWLRSFFVDDACRIIEKRSEQFILGRLVQLKQSELPDSPGKITHAIENFAKVKEFLSGTVLLSLLDVPFFLLFTLVIGLIGGVMVMVPLVIAACLIPITIFSYRRSREQANQLTKVNNAKSTFLYEVSSELEAIKTLGAGRKALARWRGLVTNSASASLMSKQSNVLLNTVVASATQCVVIGMLVLGVYQIHSGNISPGSLFACIILGSRAIAPLMNLAMAVNRLSFSLKSLREINELLGLSGEDDGHDKINVPTLRGFIEFDKVSYRYSASESEVLKDINLKIEPGERVAILGASGSGKSTLIRMLQGLVEPSEGNILIDGQNLCHLNLDHYRSHCAIAPQKPSVFSGTLKSNLMLGKSSVSTERLDEACHVAGIDSFVRQCSRGYAHRVLERGENLSGGQRQALCLARALLRRSRLTILDEPTSAYDNYTETLFCERLPGMMQENQTLILITHRMNLLQLVDRIIVMAEGRIIADDSRNRVLDELSQSSAASTM</sequence>
<dbReference type="RefSeq" id="WP_034844504.1">
    <property type="nucleotide sequence ID" value="NZ_JOJP01000001.1"/>
</dbReference>
<dbReference type="InterPro" id="IPR039421">
    <property type="entry name" value="Type_1_exporter"/>
</dbReference>
<evidence type="ECO:0000256" key="4">
    <source>
        <dbReference type="ARBA" id="ARBA00022692"/>
    </source>
</evidence>
<dbReference type="Pfam" id="PF00005">
    <property type="entry name" value="ABC_tran"/>
    <property type="match status" value="1"/>
</dbReference>
<dbReference type="GO" id="GO:0008233">
    <property type="term" value="F:peptidase activity"/>
    <property type="evidence" value="ECO:0007669"/>
    <property type="project" value="InterPro"/>
</dbReference>
<dbReference type="PROSITE" id="PS50990">
    <property type="entry name" value="PEPTIDASE_C39"/>
    <property type="match status" value="1"/>
</dbReference>
<feature type="transmembrane region" description="Helical" evidence="9">
    <location>
        <begin position="256"/>
        <end position="278"/>
    </location>
</feature>
<keyword evidence="8 9" id="KW-0472">Membrane</keyword>
<feature type="transmembrane region" description="Helical" evidence="9">
    <location>
        <begin position="184"/>
        <end position="204"/>
    </location>
</feature>
<evidence type="ECO:0000256" key="8">
    <source>
        <dbReference type="ARBA" id="ARBA00023136"/>
    </source>
</evidence>
<dbReference type="InterPro" id="IPR003439">
    <property type="entry name" value="ABC_transporter-like_ATP-bd"/>
</dbReference>
<dbReference type="InterPro" id="IPR036640">
    <property type="entry name" value="ABC1_TM_sf"/>
</dbReference>
<feature type="transmembrane region" description="Helical" evidence="9">
    <location>
        <begin position="401"/>
        <end position="423"/>
    </location>
</feature>
<evidence type="ECO:0000256" key="1">
    <source>
        <dbReference type="ARBA" id="ARBA00004651"/>
    </source>
</evidence>
<keyword evidence="3" id="KW-1003">Cell membrane</keyword>
<dbReference type="GO" id="GO:0140359">
    <property type="term" value="F:ABC-type transporter activity"/>
    <property type="evidence" value="ECO:0007669"/>
    <property type="project" value="InterPro"/>
</dbReference>
<evidence type="ECO:0000256" key="9">
    <source>
        <dbReference type="SAM" id="Phobius"/>
    </source>
</evidence>
<keyword evidence="7 9" id="KW-1133">Transmembrane helix</keyword>
<gene>
    <name evidence="13" type="ORF">GV64_24445</name>
</gene>
<feature type="domain" description="Peptidase C39" evidence="12">
    <location>
        <begin position="5"/>
        <end position="118"/>
    </location>
</feature>
<keyword evidence="4 9" id="KW-0812">Transmembrane</keyword>
<evidence type="ECO:0000313" key="13">
    <source>
        <dbReference type="EMBL" id="KEI73453.1"/>
    </source>
</evidence>
<evidence type="ECO:0000256" key="6">
    <source>
        <dbReference type="ARBA" id="ARBA00022840"/>
    </source>
</evidence>
<dbReference type="GO" id="GO:0034040">
    <property type="term" value="F:ATPase-coupled lipid transmembrane transporter activity"/>
    <property type="evidence" value="ECO:0007669"/>
    <property type="project" value="TreeGrafter"/>
</dbReference>
<dbReference type="FunFam" id="3.40.50.300:FF:000299">
    <property type="entry name" value="ABC transporter ATP-binding protein/permease"/>
    <property type="match status" value="1"/>
</dbReference>
<dbReference type="Pfam" id="PF03412">
    <property type="entry name" value="Peptidase_C39"/>
    <property type="match status" value="1"/>
</dbReference>
<proteinExistence type="predicted"/>
<dbReference type="InterPro" id="IPR005074">
    <property type="entry name" value="Peptidase_C39"/>
</dbReference>
<dbReference type="InterPro" id="IPR003593">
    <property type="entry name" value="AAA+_ATPase"/>
</dbReference>
<dbReference type="SUPFAM" id="SSF90123">
    <property type="entry name" value="ABC transporter transmembrane region"/>
    <property type="match status" value="1"/>
</dbReference>
<dbReference type="InterPro" id="IPR017871">
    <property type="entry name" value="ABC_transporter-like_CS"/>
</dbReference>
<evidence type="ECO:0000256" key="5">
    <source>
        <dbReference type="ARBA" id="ARBA00022741"/>
    </source>
</evidence>
<organism evidence="13 14">
    <name type="scientific">Endozoicomonas elysicola</name>
    <dbReference type="NCBI Taxonomy" id="305900"/>
    <lineage>
        <taxon>Bacteria</taxon>
        <taxon>Pseudomonadati</taxon>
        <taxon>Pseudomonadota</taxon>
        <taxon>Gammaproteobacteria</taxon>
        <taxon>Oceanospirillales</taxon>
        <taxon>Endozoicomonadaceae</taxon>
        <taxon>Endozoicomonas</taxon>
    </lineage>
</organism>
<feature type="transmembrane region" description="Helical" evidence="9">
    <location>
        <begin position="150"/>
        <end position="172"/>
    </location>
</feature>
<dbReference type="Gene3D" id="1.20.1560.10">
    <property type="entry name" value="ABC transporter type 1, transmembrane domain"/>
    <property type="match status" value="1"/>
</dbReference>
<dbReference type="Gene3D" id="3.90.70.10">
    <property type="entry name" value="Cysteine proteinases"/>
    <property type="match status" value="1"/>
</dbReference>
<evidence type="ECO:0000256" key="2">
    <source>
        <dbReference type="ARBA" id="ARBA00022448"/>
    </source>
</evidence>
<dbReference type="eggNOG" id="COG2274">
    <property type="taxonomic scope" value="Bacteria"/>
</dbReference>
<feature type="domain" description="ABC transporter" evidence="10">
    <location>
        <begin position="461"/>
        <end position="697"/>
    </location>
</feature>
<evidence type="ECO:0000256" key="7">
    <source>
        <dbReference type="ARBA" id="ARBA00022989"/>
    </source>
</evidence>
<dbReference type="Pfam" id="PF00664">
    <property type="entry name" value="ABC_membrane"/>
    <property type="match status" value="1"/>
</dbReference>
<reference evidence="13 14" key="1">
    <citation type="submission" date="2014-06" db="EMBL/GenBank/DDBJ databases">
        <title>Whole Genome Sequences of Three Symbiotic Endozoicomonas Bacteria.</title>
        <authorList>
            <person name="Neave M.J."/>
            <person name="Apprill A."/>
            <person name="Voolstra C.R."/>
        </authorList>
    </citation>
    <scope>NUCLEOTIDE SEQUENCE [LARGE SCALE GENOMIC DNA]</scope>
    <source>
        <strain evidence="13 14">DSM 22380</strain>
    </source>
</reference>
<protein>
    <recommendedName>
        <fullName evidence="15">ABC transporter</fullName>
    </recommendedName>
</protein>
<evidence type="ECO:0000259" key="12">
    <source>
        <dbReference type="PROSITE" id="PS50990"/>
    </source>
</evidence>
<dbReference type="SUPFAM" id="SSF52540">
    <property type="entry name" value="P-loop containing nucleoside triphosphate hydrolases"/>
    <property type="match status" value="1"/>
</dbReference>
<evidence type="ECO:0000259" key="11">
    <source>
        <dbReference type="PROSITE" id="PS50929"/>
    </source>
</evidence>
<dbReference type="AlphaFoldDB" id="A0A081KH27"/>
<dbReference type="GO" id="GO:0005886">
    <property type="term" value="C:plasma membrane"/>
    <property type="evidence" value="ECO:0007669"/>
    <property type="project" value="UniProtKB-SubCell"/>
</dbReference>
<accession>A0A081KH27</accession>
<dbReference type="InterPro" id="IPR027417">
    <property type="entry name" value="P-loop_NTPase"/>
</dbReference>
<dbReference type="GO" id="GO:0005524">
    <property type="term" value="F:ATP binding"/>
    <property type="evidence" value="ECO:0007669"/>
    <property type="project" value="UniProtKB-KW"/>
</dbReference>
<dbReference type="PROSITE" id="PS00211">
    <property type="entry name" value="ABC_TRANSPORTER_1"/>
    <property type="match status" value="1"/>
</dbReference>
<name>A0A081KH27_9GAMM</name>
<dbReference type="GO" id="GO:0006508">
    <property type="term" value="P:proteolysis"/>
    <property type="evidence" value="ECO:0007669"/>
    <property type="project" value="InterPro"/>
</dbReference>
<comment type="caution">
    <text evidence="13">The sequence shown here is derived from an EMBL/GenBank/DDBJ whole genome shotgun (WGS) entry which is preliminary data.</text>
</comment>
<evidence type="ECO:0000259" key="10">
    <source>
        <dbReference type="PROSITE" id="PS50893"/>
    </source>
</evidence>
<dbReference type="GO" id="GO:0016887">
    <property type="term" value="F:ATP hydrolysis activity"/>
    <property type="evidence" value="ECO:0007669"/>
    <property type="project" value="InterPro"/>
</dbReference>
<dbReference type="Proteomes" id="UP000027997">
    <property type="component" value="Unassembled WGS sequence"/>
</dbReference>
<keyword evidence="6" id="KW-0067">ATP-binding</keyword>
<evidence type="ECO:0000313" key="14">
    <source>
        <dbReference type="Proteomes" id="UP000027997"/>
    </source>
</evidence>
<evidence type="ECO:0008006" key="15">
    <source>
        <dbReference type="Google" id="ProtNLM"/>
    </source>
</evidence>
<feature type="transmembrane region" description="Helical" evidence="9">
    <location>
        <begin position="367"/>
        <end position="389"/>
    </location>
</feature>
<feature type="domain" description="ABC transmembrane type-1" evidence="11">
    <location>
        <begin position="150"/>
        <end position="426"/>
    </location>
</feature>
<dbReference type="PANTHER" id="PTHR24221:SF248">
    <property type="entry name" value="ABC TRANSPORTER TRANSMEMBRANE REGION"/>
    <property type="match status" value="1"/>
</dbReference>
<dbReference type="PROSITE" id="PS50893">
    <property type="entry name" value="ABC_TRANSPORTER_2"/>
    <property type="match status" value="1"/>
</dbReference>
<dbReference type="Gene3D" id="3.40.50.300">
    <property type="entry name" value="P-loop containing nucleotide triphosphate hydrolases"/>
    <property type="match status" value="1"/>
</dbReference>
<dbReference type="STRING" id="305900.GV64_24445"/>
<dbReference type="EMBL" id="JOJP01000001">
    <property type="protein sequence ID" value="KEI73453.1"/>
    <property type="molecule type" value="Genomic_DNA"/>
</dbReference>
<keyword evidence="14" id="KW-1185">Reference proteome</keyword>
<dbReference type="SMART" id="SM00382">
    <property type="entry name" value="AAA"/>
    <property type="match status" value="1"/>
</dbReference>
<feature type="transmembrane region" description="Helical" evidence="9">
    <location>
        <begin position="284"/>
        <end position="304"/>
    </location>
</feature>
<comment type="subcellular location">
    <subcellularLocation>
        <location evidence="1">Cell membrane</location>
        <topology evidence="1">Multi-pass membrane protein</topology>
    </subcellularLocation>
</comment>
<dbReference type="PANTHER" id="PTHR24221">
    <property type="entry name" value="ATP-BINDING CASSETTE SUB-FAMILY B"/>
    <property type="match status" value="1"/>
</dbReference>